<feature type="compositionally biased region" description="Polar residues" evidence="1">
    <location>
        <begin position="25"/>
        <end position="43"/>
    </location>
</feature>
<dbReference type="PhylomeDB" id="A0A0G4HEJ6"/>
<reference evidence="3" key="1">
    <citation type="submission" date="2014-11" db="EMBL/GenBank/DDBJ databases">
        <authorList>
            <person name="Otto D Thomas"/>
            <person name="Naeem Raeece"/>
        </authorList>
    </citation>
    <scope>NUCLEOTIDE SEQUENCE</scope>
</reference>
<sequence>MASWFVWRSAFSPLLPADARSQTYTEGASTATGDHYAPSNSPSRVGWADDVDGRSPVAVGKPLPRFVEGEGEGQGGCTDEEDEEEEERRPSLGRRDSLESEGDGLSQLSCMPFWAWMLLSFMGAAVVVGVICVVCWYFFWNPVGPERETAVEGHVISSELRVVYSSSENRRRERVRRRQRRQLQDSRVIFFVKKGLTSVLGEDGTRPLVVGVERQNDTRRRQRRLSLGVDGVDERDFVSILSGHKLLDNGGPTSAEKNFDRASQRGLSGYLPLLPLAQESYDVSVGTVSDEDRHAVLSRLTEANSQQAQAGGGASFWGIVYAIENEMASYDVTLWEFQISSVQSASVFIQDSAVTAELVSRAAAEEERKRNANIL</sequence>
<keyword evidence="2" id="KW-0812">Transmembrane</keyword>
<name>A0A0G4HEJ6_9ALVE</name>
<keyword evidence="2" id="KW-1133">Transmembrane helix</keyword>
<evidence type="ECO:0000313" key="3">
    <source>
        <dbReference type="EMBL" id="CEM42494.1"/>
    </source>
</evidence>
<feature type="transmembrane region" description="Helical" evidence="2">
    <location>
        <begin position="113"/>
        <end position="139"/>
    </location>
</feature>
<organism evidence="3">
    <name type="scientific">Chromera velia CCMP2878</name>
    <dbReference type="NCBI Taxonomy" id="1169474"/>
    <lineage>
        <taxon>Eukaryota</taxon>
        <taxon>Sar</taxon>
        <taxon>Alveolata</taxon>
        <taxon>Colpodellida</taxon>
        <taxon>Chromeraceae</taxon>
        <taxon>Chromera</taxon>
    </lineage>
</organism>
<protein>
    <recommendedName>
        <fullName evidence="4">Transmembrane protein</fullName>
    </recommendedName>
</protein>
<evidence type="ECO:0008006" key="4">
    <source>
        <dbReference type="Google" id="ProtNLM"/>
    </source>
</evidence>
<keyword evidence="2" id="KW-0472">Membrane</keyword>
<proteinExistence type="predicted"/>
<feature type="compositionally biased region" description="Basic and acidic residues" evidence="1">
    <location>
        <begin position="87"/>
        <end position="98"/>
    </location>
</feature>
<feature type="region of interest" description="Disordered" evidence="1">
    <location>
        <begin position="25"/>
        <end position="104"/>
    </location>
</feature>
<dbReference type="AlphaFoldDB" id="A0A0G4HEJ6"/>
<gene>
    <name evidence="3" type="ORF">Cvel_26779</name>
</gene>
<dbReference type="EMBL" id="CDMZ01002463">
    <property type="protein sequence ID" value="CEM42494.1"/>
    <property type="molecule type" value="Genomic_DNA"/>
</dbReference>
<dbReference type="VEuPathDB" id="CryptoDB:Cvel_26779"/>
<evidence type="ECO:0000256" key="2">
    <source>
        <dbReference type="SAM" id="Phobius"/>
    </source>
</evidence>
<accession>A0A0G4HEJ6</accession>
<evidence type="ECO:0000256" key="1">
    <source>
        <dbReference type="SAM" id="MobiDB-lite"/>
    </source>
</evidence>